<dbReference type="EMBL" id="HE575322">
    <property type="protein sequence ID" value="CCC93158.1"/>
    <property type="molecule type" value="Genomic_DNA"/>
</dbReference>
<proteinExistence type="predicted"/>
<name>G0UUU4_TRYCI</name>
<sequence>MKHMLLSVIKSFKDLCSSYNTVNDANESTPPLSEVDRAHGSTDPTATNGGDPGPSRSPPLALPTNVWMDNATQKPDNPPPPVVTLSVLEETVAAQREEYEHTLRGLNERNGVLESEVRTLEEQAKQDAMRYEEEMTRLEERHRLEVSALNENLKLLEGALEAKEEEHQTLAQSLNMLEEQLRAALTRCADESKEKALLRQELQSMTKERDHLFVLVAQIFEEWRGVTVNERPHPTDETIKDFEQQSAVTPLLAACSGANYKEGGNGEDLCDFAQPTQLRFSPTPLSHLVQDTFSNQEGPSHSVQYSSAAPTFEQIQDPLIDASANAFDGQVSPGPASNTVQDLYAALDGAPKHNIPQRSTFDEINLPDNTAKDVVPAQPSDCVLHTSRRAKPLTFNPFAGMGDGDDVLDL</sequence>
<protein>
    <submittedName>
        <fullName evidence="3">Uncharacterized protein TCIL3000_9_5660</fullName>
    </submittedName>
</protein>
<keyword evidence="1" id="KW-0175">Coiled coil</keyword>
<accession>G0UUU4</accession>
<evidence type="ECO:0000256" key="1">
    <source>
        <dbReference type="SAM" id="Coils"/>
    </source>
</evidence>
<reference evidence="3" key="1">
    <citation type="journal article" date="2012" name="Proc. Natl. Acad. Sci. U.S.A.">
        <title>Antigenic diversity is generated by distinct evolutionary mechanisms in African trypanosome species.</title>
        <authorList>
            <person name="Jackson A.P."/>
            <person name="Berry A."/>
            <person name="Aslett M."/>
            <person name="Allison H.C."/>
            <person name="Burton P."/>
            <person name="Vavrova-Anderson J."/>
            <person name="Brown R."/>
            <person name="Browne H."/>
            <person name="Corton N."/>
            <person name="Hauser H."/>
            <person name="Gamble J."/>
            <person name="Gilderthorp R."/>
            <person name="Marcello L."/>
            <person name="McQuillan J."/>
            <person name="Otto T.D."/>
            <person name="Quail M.A."/>
            <person name="Sanders M.J."/>
            <person name="van Tonder A."/>
            <person name="Ginger M.L."/>
            <person name="Field M.C."/>
            <person name="Barry J.D."/>
            <person name="Hertz-Fowler C."/>
            <person name="Berriman M."/>
        </authorList>
    </citation>
    <scope>NUCLEOTIDE SEQUENCE</scope>
    <source>
        <strain evidence="3">IL3000</strain>
    </source>
</reference>
<gene>
    <name evidence="3" type="ORF">TCIL3000_9_5660</name>
</gene>
<evidence type="ECO:0000313" key="3">
    <source>
        <dbReference type="EMBL" id="CCC93158.1"/>
    </source>
</evidence>
<evidence type="ECO:0000256" key="2">
    <source>
        <dbReference type="SAM" id="MobiDB-lite"/>
    </source>
</evidence>
<feature type="coiled-coil region" evidence="1">
    <location>
        <begin position="96"/>
        <end position="208"/>
    </location>
</feature>
<dbReference type="VEuPathDB" id="TriTrypDB:TcIL3000_9_5660"/>
<dbReference type="AlphaFoldDB" id="G0UUU4"/>
<feature type="region of interest" description="Disordered" evidence="2">
    <location>
        <begin position="23"/>
        <end position="82"/>
    </location>
</feature>
<organism evidence="3">
    <name type="scientific">Trypanosoma congolense (strain IL3000)</name>
    <dbReference type="NCBI Taxonomy" id="1068625"/>
    <lineage>
        <taxon>Eukaryota</taxon>
        <taxon>Discoba</taxon>
        <taxon>Euglenozoa</taxon>
        <taxon>Kinetoplastea</taxon>
        <taxon>Metakinetoplastina</taxon>
        <taxon>Trypanosomatida</taxon>
        <taxon>Trypanosomatidae</taxon>
        <taxon>Trypanosoma</taxon>
        <taxon>Nannomonas</taxon>
    </lineage>
</organism>